<dbReference type="GO" id="GO:0005185">
    <property type="term" value="F:neurohypophyseal hormone activity"/>
    <property type="evidence" value="ECO:0007669"/>
    <property type="project" value="InterPro"/>
</dbReference>
<dbReference type="Proteomes" id="UP000289886">
    <property type="component" value="Unassembled WGS sequence"/>
</dbReference>
<reference evidence="8 9" key="1">
    <citation type="submission" date="2019-01" db="EMBL/GenBank/DDBJ databases">
        <title>Draft Genome and Complete Hox-Cluster Characterization of the Sterlet Sturgeon (Acipenser ruthenus).</title>
        <authorList>
            <person name="Wei Q."/>
        </authorList>
    </citation>
    <scope>NUCLEOTIDE SEQUENCE [LARGE SCALE GENOMIC DNA]</scope>
    <source>
        <strain evidence="8">WHYD16114868_AA</strain>
        <tissue evidence="8">Blood</tissue>
    </source>
</reference>
<keyword evidence="2" id="KW-0165">Cleavage on pair of basic residues</keyword>
<evidence type="ECO:0000256" key="1">
    <source>
        <dbReference type="ARBA" id="ARBA00007369"/>
    </source>
</evidence>
<organism evidence="8 9">
    <name type="scientific">Acipenser ruthenus</name>
    <name type="common">Sterlet sturgeon</name>
    <dbReference type="NCBI Taxonomy" id="7906"/>
    <lineage>
        <taxon>Eukaryota</taxon>
        <taxon>Metazoa</taxon>
        <taxon>Chordata</taxon>
        <taxon>Craniata</taxon>
        <taxon>Vertebrata</taxon>
        <taxon>Euteleostomi</taxon>
        <taxon>Actinopterygii</taxon>
        <taxon>Chondrostei</taxon>
        <taxon>Acipenseriformes</taxon>
        <taxon>Acipenseridae</taxon>
        <taxon>Acipenser</taxon>
    </lineage>
</organism>
<dbReference type="Pfam" id="PF00184">
    <property type="entry name" value="Hormone_5"/>
    <property type="match status" value="1"/>
</dbReference>
<dbReference type="InterPro" id="IPR022423">
    <property type="entry name" value="Neurohypophysial_hormone_CS"/>
</dbReference>
<dbReference type="PIRSF" id="PIRSF001815">
    <property type="entry name" value="Nonapeptide_hormone_precursor"/>
    <property type="match status" value="1"/>
</dbReference>
<dbReference type="Pfam" id="PF00220">
    <property type="entry name" value="Hormone_4"/>
    <property type="match status" value="1"/>
</dbReference>
<keyword evidence="9" id="KW-1185">Reference proteome</keyword>
<evidence type="ECO:0000256" key="5">
    <source>
        <dbReference type="ARBA" id="ARBA00023157"/>
    </source>
</evidence>
<evidence type="ECO:0000256" key="4">
    <source>
        <dbReference type="ARBA" id="ARBA00022815"/>
    </source>
</evidence>
<dbReference type="InterPro" id="IPR000981">
    <property type="entry name" value="Neurhyp_horm"/>
</dbReference>
<evidence type="ECO:0000256" key="2">
    <source>
        <dbReference type="ARBA" id="ARBA00022685"/>
    </source>
</evidence>
<evidence type="ECO:0000256" key="6">
    <source>
        <dbReference type="PIRSR" id="PIRSR001815-50"/>
    </source>
</evidence>
<keyword evidence="4" id="KW-0027">Amidation</keyword>
<keyword evidence="3 7" id="KW-0732">Signal</keyword>
<feature type="disulfide bond" evidence="6">
    <location>
        <begin position="52"/>
        <end position="75"/>
    </location>
</feature>
<evidence type="ECO:0000313" key="9">
    <source>
        <dbReference type="Proteomes" id="UP000289886"/>
    </source>
</evidence>
<comment type="caution">
    <text evidence="8">The sequence shown here is derived from an EMBL/GenBank/DDBJ whole genome shotgun (WGS) entry which is preliminary data.</text>
</comment>
<dbReference type="EMBL" id="SCEB01006229">
    <property type="protein sequence ID" value="RXM92465.1"/>
    <property type="molecule type" value="Genomic_DNA"/>
</dbReference>
<dbReference type="FunFam" id="2.60.9.10:FF:000001">
    <property type="entry name" value="oxytocin-neurophysin 1"/>
    <property type="match status" value="1"/>
</dbReference>
<dbReference type="AlphaFoldDB" id="A0A444UWC5"/>
<dbReference type="SMART" id="SM00003">
    <property type="entry name" value="NH"/>
    <property type="match status" value="1"/>
</dbReference>
<accession>A0A444UWC5</accession>
<feature type="disulfide bond" evidence="6">
    <location>
        <begin position="100"/>
        <end position="118"/>
    </location>
</feature>
<dbReference type="Gene3D" id="2.60.9.10">
    <property type="entry name" value="Neurohypophysial hormone domain"/>
    <property type="match status" value="1"/>
</dbReference>
<dbReference type="PRINTS" id="PR00831">
    <property type="entry name" value="NEUROPHYSIN"/>
</dbReference>
<evidence type="ECO:0000256" key="3">
    <source>
        <dbReference type="ARBA" id="ARBA00022729"/>
    </source>
</evidence>
<name>A0A444UWC5_ACIRT</name>
<evidence type="ECO:0000256" key="7">
    <source>
        <dbReference type="SAM" id="SignalP"/>
    </source>
</evidence>
<feature type="disulfide bond" evidence="6">
    <location>
        <begin position="20"/>
        <end position="25"/>
    </location>
</feature>
<feature type="disulfide bond" evidence="6">
    <location>
        <begin position="44"/>
        <end position="58"/>
    </location>
</feature>
<dbReference type="InterPro" id="IPR036387">
    <property type="entry name" value="Neurhyp_horm_dom_sf"/>
</dbReference>
<proteinExistence type="inferred from homology"/>
<feature type="signal peptide" evidence="7">
    <location>
        <begin position="1"/>
        <end position="19"/>
    </location>
</feature>
<protein>
    <submittedName>
        <fullName evidence="8">Vasotocin-neurophysin VT</fullName>
    </submittedName>
</protein>
<feature type="disulfide bond" evidence="6">
    <location>
        <begin position="59"/>
        <end position="65"/>
    </location>
</feature>
<dbReference type="GO" id="GO:0030141">
    <property type="term" value="C:secretory granule"/>
    <property type="evidence" value="ECO:0007669"/>
    <property type="project" value="TreeGrafter"/>
</dbReference>
<feature type="chain" id="PRO_5019029461" evidence="7">
    <location>
        <begin position="20"/>
        <end position="165"/>
    </location>
</feature>
<comment type="similarity">
    <text evidence="1">Belongs to the vasopressin/oxytocin family.</text>
</comment>
<dbReference type="PROSITE" id="PS00264">
    <property type="entry name" value="NEUROHYPOPHYS_HORM"/>
    <property type="match status" value="1"/>
</dbReference>
<keyword evidence="5 6" id="KW-1015">Disulfide bond</keyword>
<evidence type="ECO:0000313" key="8">
    <source>
        <dbReference type="EMBL" id="RXM92465.1"/>
    </source>
</evidence>
<dbReference type="PANTHER" id="PTHR11681">
    <property type="entry name" value="NEUROPHYSIN"/>
    <property type="match status" value="1"/>
</dbReference>
<feature type="disulfide bond" evidence="6">
    <location>
        <begin position="107"/>
        <end position="112"/>
    </location>
</feature>
<feature type="disulfide bond" evidence="6">
    <location>
        <begin position="92"/>
        <end position="106"/>
    </location>
</feature>
<feature type="disulfide bond" evidence="6">
    <location>
        <begin position="41"/>
        <end position="85"/>
    </location>
</feature>
<sequence length="165" mass="17626">MPESALPLCLLGLLALSSACYIQNCPRGGKRSFLDAGARQCMACGPGNRGRCFGPSICCGEELGCYVGTPETERCLEENSLPSPCEAGGRVCGVEEGGRCAAPGICCDEESCMLDSICLDEDSNKRRTSTEKNMTLMGSAASDFLLWLMHMANRQPQGPGRNQQF</sequence>
<dbReference type="PANTHER" id="PTHR11681:SF5">
    <property type="entry name" value="ISOTOCIN"/>
    <property type="match status" value="1"/>
</dbReference>
<dbReference type="GO" id="GO:0005615">
    <property type="term" value="C:extracellular space"/>
    <property type="evidence" value="ECO:0007669"/>
    <property type="project" value="TreeGrafter"/>
</dbReference>
<dbReference type="SUPFAM" id="SSF49606">
    <property type="entry name" value="Neurophysin II"/>
    <property type="match status" value="1"/>
</dbReference>
<gene>
    <name evidence="8" type="ORF">EOD39_20105</name>
</gene>